<gene>
    <name evidence="2" type="ORF">LTR36_008818</name>
</gene>
<protein>
    <submittedName>
        <fullName evidence="2">Uncharacterized protein</fullName>
    </submittedName>
</protein>
<organism evidence="2 3">
    <name type="scientific">Oleoguttula mirabilis</name>
    <dbReference type="NCBI Taxonomy" id="1507867"/>
    <lineage>
        <taxon>Eukaryota</taxon>
        <taxon>Fungi</taxon>
        <taxon>Dikarya</taxon>
        <taxon>Ascomycota</taxon>
        <taxon>Pezizomycotina</taxon>
        <taxon>Dothideomycetes</taxon>
        <taxon>Dothideomycetidae</taxon>
        <taxon>Mycosphaerellales</taxon>
        <taxon>Teratosphaeriaceae</taxon>
        <taxon>Oleoguttula</taxon>
    </lineage>
</organism>
<dbReference type="Proteomes" id="UP001324427">
    <property type="component" value="Unassembled WGS sequence"/>
</dbReference>
<evidence type="ECO:0000313" key="3">
    <source>
        <dbReference type="Proteomes" id="UP001324427"/>
    </source>
</evidence>
<feature type="region of interest" description="Disordered" evidence="1">
    <location>
        <begin position="167"/>
        <end position="211"/>
    </location>
</feature>
<evidence type="ECO:0000256" key="1">
    <source>
        <dbReference type="SAM" id="MobiDB-lite"/>
    </source>
</evidence>
<dbReference type="AlphaFoldDB" id="A0AAV9J7V9"/>
<evidence type="ECO:0000313" key="2">
    <source>
        <dbReference type="EMBL" id="KAK4540876.1"/>
    </source>
</evidence>
<proteinExistence type="predicted"/>
<name>A0AAV9J7V9_9PEZI</name>
<dbReference type="EMBL" id="JAVFHQ010000060">
    <property type="protein sequence ID" value="KAK4540876.1"/>
    <property type="molecule type" value="Genomic_DNA"/>
</dbReference>
<keyword evidence="3" id="KW-1185">Reference proteome</keyword>
<comment type="caution">
    <text evidence="2">The sequence shown here is derived from an EMBL/GenBank/DDBJ whole genome shotgun (WGS) entry which is preliminary data.</text>
</comment>
<reference evidence="2 3" key="1">
    <citation type="submission" date="2021-11" db="EMBL/GenBank/DDBJ databases">
        <title>Black yeast isolated from Biological Soil Crust.</title>
        <authorList>
            <person name="Kurbessoian T."/>
        </authorList>
    </citation>
    <scope>NUCLEOTIDE SEQUENCE [LARGE SCALE GENOMIC DNA]</scope>
    <source>
        <strain evidence="2 3">CCFEE 5522</strain>
    </source>
</reference>
<accession>A0AAV9J7V9</accession>
<sequence length="211" mass="24377">MELEFEGMGMDLCIRKIRVRVAAPQQNTPRAEPRILDGQAKFSRQCFANEGELFGTPTEPGERRLSPMLRDLPEAIPKYAQELARHINSMPLNRIGGEFPSRNTLKQDPKLRGEVSRKTGCLRVDWRGSKLRRWKGDKRLFSAKMWRYLTEEGYAFGDQARGLAVSERRGKKRKKNDEVDEMRKRMRLSGVDKQRPDQMNLVTERPCLGAT</sequence>